<dbReference type="PANTHER" id="PTHR37450">
    <property type="entry name" value="CIPC PROTEIN"/>
    <property type="match status" value="1"/>
</dbReference>
<feature type="compositionally biased region" description="Polar residues" evidence="1">
    <location>
        <begin position="1"/>
        <end position="14"/>
    </location>
</feature>
<organism evidence="2 3">
    <name type="scientific">Scytalidium lignicola</name>
    <name type="common">Hyphomycete</name>
    <dbReference type="NCBI Taxonomy" id="5539"/>
    <lineage>
        <taxon>Eukaryota</taxon>
        <taxon>Fungi</taxon>
        <taxon>Dikarya</taxon>
        <taxon>Ascomycota</taxon>
        <taxon>Pezizomycotina</taxon>
        <taxon>Leotiomycetes</taxon>
        <taxon>Leotiomycetes incertae sedis</taxon>
        <taxon>Scytalidium</taxon>
    </lineage>
</organism>
<feature type="non-terminal residue" evidence="2">
    <location>
        <position position="119"/>
    </location>
</feature>
<keyword evidence="3" id="KW-1185">Reference proteome</keyword>
<dbReference type="STRING" id="5539.A0A3E2GXZ6"/>
<dbReference type="OMA" id="MAWGWEQ"/>
<feature type="compositionally biased region" description="Basic and acidic residues" evidence="1">
    <location>
        <begin position="90"/>
        <end position="101"/>
    </location>
</feature>
<dbReference type="InterPro" id="IPR022234">
    <property type="entry name" value="DUF3759"/>
</dbReference>
<evidence type="ECO:0008006" key="4">
    <source>
        <dbReference type="Google" id="ProtNLM"/>
    </source>
</evidence>
<protein>
    <recommendedName>
        <fullName evidence="4">CipC-like antibiotic response protein</fullName>
    </recommendedName>
</protein>
<name>A0A3E2GXZ6_SCYLI</name>
<dbReference type="OrthoDB" id="9895617at2759"/>
<dbReference type="Proteomes" id="UP000258309">
    <property type="component" value="Unassembled WGS sequence"/>
</dbReference>
<feature type="region of interest" description="Disordered" evidence="1">
    <location>
        <begin position="1"/>
        <end position="22"/>
    </location>
</feature>
<dbReference type="EMBL" id="NCSJ02000298">
    <property type="protein sequence ID" value="RFU25887.1"/>
    <property type="molecule type" value="Genomic_DNA"/>
</dbReference>
<gene>
    <name evidence="2" type="ORF">B7463_g10454</name>
</gene>
<feature type="non-terminal residue" evidence="2">
    <location>
        <position position="1"/>
    </location>
</feature>
<reference evidence="2 3" key="1">
    <citation type="submission" date="2018-05" db="EMBL/GenBank/DDBJ databases">
        <title>Draft genome sequence of Scytalidium lignicola DSM 105466, a ubiquitous saprotrophic fungus.</title>
        <authorList>
            <person name="Buettner E."/>
            <person name="Gebauer A.M."/>
            <person name="Hofrichter M."/>
            <person name="Liers C."/>
            <person name="Kellner H."/>
        </authorList>
    </citation>
    <scope>NUCLEOTIDE SEQUENCE [LARGE SCALE GENOMIC DNA]</scope>
    <source>
        <strain evidence="2 3">DSM 105466</strain>
    </source>
</reference>
<proteinExistence type="predicted"/>
<comment type="caution">
    <text evidence="2">The sequence shown here is derived from an EMBL/GenBank/DDBJ whole genome shotgun (WGS) entry which is preliminary data.</text>
</comment>
<feature type="region of interest" description="Disordered" evidence="1">
    <location>
        <begin position="80"/>
        <end position="119"/>
    </location>
</feature>
<evidence type="ECO:0000313" key="3">
    <source>
        <dbReference type="Proteomes" id="UP000258309"/>
    </source>
</evidence>
<evidence type="ECO:0000256" key="1">
    <source>
        <dbReference type="SAM" id="MobiDB-lite"/>
    </source>
</evidence>
<feature type="compositionally biased region" description="Low complexity" evidence="1">
    <location>
        <begin position="102"/>
        <end position="111"/>
    </location>
</feature>
<sequence>MGFWDQSQDDYQQVQEHHEGKLSHELVAGAASFGAFKIFEDRQRAEGKPVSHQFAKELLAGIAGAEVDKLAETKGEDFFDREKAKHHAKQRAEQMYDEHYGGQDQYDPGYGSHQNLNNY</sequence>
<accession>A0A3E2GXZ6</accession>
<dbReference type="PANTHER" id="PTHR37450:SF1">
    <property type="entry name" value="CIPC PROTEIN"/>
    <property type="match status" value="1"/>
</dbReference>
<evidence type="ECO:0000313" key="2">
    <source>
        <dbReference type="EMBL" id="RFU25887.1"/>
    </source>
</evidence>
<dbReference type="Pfam" id="PF12585">
    <property type="entry name" value="DUF3759"/>
    <property type="match status" value="1"/>
</dbReference>
<dbReference type="AlphaFoldDB" id="A0A3E2GXZ6"/>